<dbReference type="AlphaFoldDB" id="A0A439CQU8"/>
<dbReference type="InterPro" id="IPR002523">
    <property type="entry name" value="MgTranspt_CorA/ZnTranspt_ZntB"/>
</dbReference>
<dbReference type="STRING" id="363999.A0A439CQU8"/>
<accession>A0A439CQU8</accession>
<proteinExistence type="predicted"/>
<evidence type="ECO:0000313" key="9">
    <source>
        <dbReference type="Proteomes" id="UP000286045"/>
    </source>
</evidence>
<keyword evidence="4 7" id="KW-0472">Membrane</keyword>
<dbReference type="GO" id="GO:0015087">
    <property type="term" value="F:cobalt ion transmembrane transporter activity"/>
    <property type="evidence" value="ECO:0007669"/>
    <property type="project" value="TreeGrafter"/>
</dbReference>
<evidence type="ECO:0000256" key="7">
    <source>
        <dbReference type="SAM" id="Phobius"/>
    </source>
</evidence>
<dbReference type="EMBL" id="RYZI01000552">
    <property type="protein sequence ID" value="RWA04545.1"/>
    <property type="molecule type" value="Genomic_DNA"/>
</dbReference>
<evidence type="ECO:0000256" key="4">
    <source>
        <dbReference type="ARBA" id="ARBA00023136"/>
    </source>
</evidence>
<dbReference type="SUPFAM" id="SSF144083">
    <property type="entry name" value="Magnesium transport protein CorA, transmembrane region"/>
    <property type="match status" value="1"/>
</dbReference>
<dbReference type="GO" id="GO:0000287">
    <property type="term" value="F:magnesium ion binding"/>
    <property type="evidence" value="ECO:0007669"/>
    <property type="project" value="TreeGrafter"/>
</dbReference>
<dbReference type="GO" id="GO:0005886">
    <property type="term" value="C:plasma membrane"/>
    <property type="evidence" value="ECO:0007669"/>
    <property type="project" value="UniProtKB-SubCell"/>
</dbReference>
<comment type="subcellular location">
    <subcellularLocation>
        <location evidence="1">Cell membrane</location>
        <topology evidence="1">Multi-pass membrane protein</topology>
    </subcellularLocation>
</comment>
<feature type="transmembrane region" description="Helical" evidence="7">
    <location>
        <begin position="689"/>
        <end position="710"/>
    </location>
</feature>
<evidence type="ECO:0000256" key="3">
    <source>
        <dbReference type="ARBA" id="ARBA00022989"/>
    </source>
</evidence>
<reference evidence="8 9" key="1">
    <citation type="submission" date="2018-12" db="EMBL/GenBank/DDBJ databases">
        <title>Draft genome sequence of Xylaria grammica IHI A82.</title>
        <authorList>
            <person name="Buettner E."/>
            <person name="Kellner H."/>
        </authorList>
    </citation>
    <scope>NUCLEOTIDE SEQUENCE [LARGE SCALE GENOMIC DNA]</scope>
    <source>
        <strain evidence="8 9">IHI A82</strain>
    </source>
</reference>
<gene>
    <name evidence="8" type="ORF">EKO27_g10560</name>
</gene>
<organism evidence="8 9">
    <name type="scientific">Xylaria grammica</name>
    <dbReference type="NCBI Taxonomy" id="363999"/>
    <lineage>
        <taxon>Eukaryota</taxon>
        <taxon>Fungi</taxon>
        <taxon>Dikarya</taxon>
        <taxon>Ascomycota</taxon>
        <taxon>Pezizomycotina</taxon>
        <taxon>Sordariomycetes</taxon>
        <taxon>Xylariomycetidae</taxon>
        <taxon>Xylariales</taxon>
        <taxon>Xylariaceae</taxon>
        <taxon>Xylaria</taxon>
    </lineage>
</organism>
<feature type="transmembrane region" description="Helical" evidence="7">
    <location>
        <begin position="276"/>
        <end position="300"/>
    </location>
</feature>
<evidence type="ECO:0000256" key="6">
    <source>
        <dbReference type="SAM" id="MobiDB-lite"/>
    </source>
</evidence>
<evidence type="ECO:0000256" key="5">
    <source>
        <dbReference type="SAM" id="Coils"/>
    </source>
</evidence>
<feature type="coiled-coil region" evidence="5">
    <location>
        <begin position="654"/>
        <end position="681"/>
    </location>
</feature>
<evidence type="ECO:0000313" key="8">
    <source>
        <dbReference type="EMBL" id="RWA04545.1"/>
    </source>
</evidence>
<dbReference type="Proteomes" id="UP000286045">
    <property type="component" value="Unassembled WGS sequence"/>
</dbReference>
<sequence length="766" mass="87236">MAHGGGGKPRSAQPAIKCNVMDVVESKGTEQAPLSNQCYPSDTSTIVLEPEQKAEYKCRWIHLPYKYARFDEFLMILEQTLRTWDSEERTRIMTALRKLKHQNELRGRNGPNFRPGVFPLFGNEWHENLFPCLEQTEINSNQPLLVVIPTLHVGAPWFGSRQKPGGEDWAEVHFSKSLLEYHYRFNGGLTDTSGAEELATPTPANVRELWCVVVDKKNIITASNLAAHVIWPIANDLPTTSVPSSFGHTFWENPPFGVEDLGQTFQPLERDAWRRILLVIIGMIGFFTSYLIPGVGWLMYKYTDFVTDKLCGCEFSKLLRLYSFVYITKRATDDPDSKKLKSAEKGLYYMTGFGMSKITASGLELCSLRERVREWTKTEAAIRHRMHEEGPSEEVFAILKRLWAIAIVFSLNFFLDSKGGIHSLEPRKINFFRRWFSRKPRKAKEKQQGEAKDSVALDTPITCHPRKPGETLRDLEEDLSKTLADLRRQIQSGIDGVDSENGDDRENRRLLEEIEKSGSNASLFCLLRVCILSTPSRFPSLNNLVVDFYAKKISRLEWLIRDQVTQSLVYQLSRLADELRIMRDIVISQREVVTKIAERFSDALSVDRAPAHEELDPKATPGNNSKNEDAAGSDRAQKSSRAANTLQTKVRIKHETLLVDLEKLEDTAERLKRQAALLLDIRTEGQNTAIFVFTVVTVIFLPLSFVTSYFGMNTSDIRDLEQGQWIFWAVGITLTVAILIILWLIAAKGRGWRTNRQASRFYGFEG</sequence>
<keyword evidence="3 7" id="KW-1133">Transmembrane helix</keyword>
<dbReference type="InterPro" id="IPR045863">
    <property type="entry name" value="CorA_TM1_TM2"/>
</dbReference>
<evidence type="ECO:0000256" key="1">
    <source>
        <dbReference type="ARBA" id="ARBA00004651"/>
    </source>
</evidence>
<comment type="caution">
    <text evidence="8">The sequence shown here is derived from an EMBL/GenBank/DDBJ whole genome shotgun (WGS) entry which is preliminary data.</text>
</comment>
<keyword evidence="9" id="KW-1185">Reference proteome</keyword>
<dbReference type="GO" id="GO:0050897">
    <property type="term" value="F:cobalt ion binding"/>
    <property type="evidence" value="ECO:0007669"/>
    <property type="project" value="TreeGrafter"/>
</dbReference>
<name>A0A439CQU8_9PEZI</name>
<keyword evidence="5" id="KW-0175">Coiled coil</keyword>
<evidence type="ECO:0000256" key="2">
    <source>
        <dbReference type="ARBA" id="ARBA00022692"/>
    </source>
</evidence>
<keyword evidence="2 7" id="KW-0812">Transmembrane</keyword>
<dbReference type="Gene3D" id="1.20.58.340">
    <property type="entry name" value="Magnesium transport protein CorA, transmembrane region"/>
    <property type="match status" value="1"/>
</dbReference>
<dbReference type="PANTHER" id="PTHR46494:SF1">
    <property type="entry name" value="CORA FAMILY METAL ION TRANSPORTER (EUROFUNG)"/>
    <property type="match status" value="1"/>
</dbReference>
<dbReference type="Pfam" id="PF01544">
    <property type="entry name" value="CorA"/>
    <property type="match status" value="1"/>
</dbReference>
<feature type="transmembrane region" description="Helical" evidence="7">
    <location>
        <begin position="725"/>
        <end position="746"/>
    </location>
</feature>
<dbReference type="PANTHER" id="PTHR46494">
    <property type="entry name" value="CORA FAMILY METAL ION TRANSPORTER (EUROFUNG)"/>
    <property type="match status" value="1"/>
</dbReference>
<feature type="region of interest" description="Disordered" evidence="6">
    <location>
        <begin position="611"/>
        <end position="643"/>
    </location>
</feature>
<dbReference type="GO" id="GO:0015095">
    <property type="term" value="F:magnesium ion transmembrane transporter activity"/>
    <property type="evidence" value="ECO:0007669"/>
    <property type="project" value="TreeGrafter"/>
</dbReference>
<protein>
    <submittedName>
        <fullName evidence="8">Uncharacterized protein</fullName>
    </submittedName>
</protein>